<dbReference type="RefSeq" id="WP_107115140.1">
    <property type="nucleotide sequence ID" value="NZ_CP102332.1"/>
</dbReference>
<accession>A0ABY5NGC0</accession>
<dbReference type="Proteomes" id="UP001060150">
    <property type="component" value="Chromosome"/>
</dbReference>
<protein>
    <recommendedName>
        <fullName evidence="3">Secreted protein</fullName>
    </recommendedName>
</protein>
<proteinExistence type="predicted"/>
<evidence type="ECO:0000313" key="2">
    <source>
        <dbReference type="Proteomes" id="UP001060150"/>
    </source>
</evidence>
<gene>
    <name evidence="1" type="ORF">NRO40_13375</name>
</gene>
<organism evidence="1 2">
    <name type="scientific">Streptomyces changanensis</name>
    <dbReference type="NCBI Taxonomy" id="2964669"/>
    <lineage>
        <taxon>Bacteria</taxon>
        <taxon>Bacillati</taxon>
        <taxon>Actinomycetota</taxon>
        <taxon>Actinomycetes</taxon>
        <taxon>Kitasatosporales</taxon>
        <taxon>Streptomycetaceae</taxon>
        <taxon>Streptomyces</taxon>
    </lineage>
</organism>
<evidence type="ECO:0000313" key="1">
    <source>
        <dbReference type="EMBL" id="UUS35058.1"/>
    </source>
</evidence>
<keyword evidence="2" id="KW-1185">Reference proteome</keyword>
<dbReference type="EMBL" id="CP102332">
    <property type="protein sequence ID" value="UUS35058.1"/>
    <property type="molecule type" value="Genomic_DNA"/>
</dbReference>
<sequence>MSPADGAPPADGALPAARALPVGGTVGAYAVDTRDGRVGQVMGHVGGYVQLRPPGGGREWDCPPDTAAAAPPDVVLRARCGP</sequence>
<name>A0ABY5NGC0_9ACTN</name>
<evidence type="ECO:0008006" key="3">
    <source>
        <dbReference type="Google" id="ProtNLM"/>
    </source>
</evidence>
<reference evidence="1" key="1">
    <citation type="submission" date="2022-08" db="EMBL/GenBank/DDBJ databases">
        <title>Streptomyces changanensis sp. nov., an actinomycete isolated from soil.</title>
        <authorList>
            <person name="Wu H."/>
            <person name="Han L."/>
        </authorList>
    </citation>
    <scope>NUCLEOTIDE SEQUENCE</scope>
    <source>
        <strain evidence="1">HL-66</strain>
    </source>
</reference>